<accession>A0ABS7QCI3</accession>
<feature type="transmembrane region" description="Helical" evidence="2">
    <location>
        <begin position="181"/>
        <end position="199"/>
    </location>
</feature>
<dbReference type="InterPro" id="IPR036938">
    <property type="entry name" value="PAP2/HPO_sf"/>
</dbReference>
<feature type="transmembrane region" description="Helical" evidence="2">
    <location>
        <begin position="248"/>
        <end position="270"/>
    </location>
</feature>
<feature type="transmembrane region" description="Helical" evidence="2">
    <location>
        <begin position="206"/>
        <end position="228"/>
    </location>
</feature>
<feature type="compositionally biased region" description="Polar residues" evidence="1">
    <location>
        <begin position="73"/>
        <end position="91"/>
    </location>
</feature>
<feature type="transmembrane region" description="Helical" evidence="2">
    <location>
        <begin position="309"/>
        <end position="329"/>
    </location>
</feature>
<feature type="compositionally biased region" description="Gly residues" evidence="1">
    <location>
        <begin position="21"/>
        <end position="30"/>
    </location>
</feature>
<gene>
    <name evidence="4" type="ORF">K7862_17890</name>
</gene>
<reference evidence="4 5" key="1">
    <citation type="submission" date="2021-08" db="EMBL/GenBank/DDBJ databases">
        <title>WGS of actinomycetes from Thailand.</title>
        <authorList>
            <person name="Thawai C."/>
        </authorList>
    </citation>
    <scope>NUCLEOTIDE SEQUENCE [LARGE SCALE GENOMIC DNA]</scope>
    <source>
        <strain evidence="4 5">PLK6-54</strain>
    </source>
</reference>
<feature type="compositionally biased region" description="Basic and acidic residues" evidence="1">
    <location>
        <begin position="92"/>
        <end position="102"/>
    </location>
</feature>
<protein>
    <submittedName>
        <fullName evidence="4">Phosphatase PAP2 family protein</fullName>
    </submittedName>
</protein>
<evidence type="ECO:0000259" key="3">
    <source>
        <dbReference type="SMART" id="SM00014"/>
    </source>
</evidence>
<dbReference type="PANTHER" id="PTHR14969">
    <property type="entry name" value="SPHINGOSINE-1-PHOSPHATE PHOSPHOHYDROLASE"/>
    <property type="match status" value="1"/>
</dbReference>
<keyword evidence="2" id="KW-0812">Transmembrane</keyword>
<keyword evidence="2" id="KW-1133">Transmembrane helix</keyword>
<dbReference type="Proteomes" id="UP000778578">
    <property type="component" value="Unassembled WGS sequence"/>
</dbReference>
<comment type="caution">
    <text evidence="4">The sequence shown here is derived from an EMBL/GenBank/DDBJ whole genome shotgun (WGS) entry which is preliminary data.</text>
</comment>
<keyword evidence="5" id="KW-1185">Reference proteome</keyword>
<name>A0ABS7QCI3_9ACTN</name>
<proteinExistence type="predicted"/>
<feature type="domain" description="Phosphatidic acid phosphatase type 2/haloperoxidase" evidence="3">
    <location>
        <begin position="211"/>
        <end position="323"/>
    </location>
</feature>
<feature type="region of interest" description="Disordered" evidence="1">
    <location>
        <begin position="1"/>
        <end position="110"/>
    </location>
</feature>
<dbReference type="SUPFAM" id="SSF48317">
    <property type="entry name" value="Acid phosphatase/Vanadium-dependent haloperoxidase"/>
    <property type="match status" value="1"/>
</dbReference>
<keyword evidence="2" id="KW-0472">Membrane</keyword>
<feature type="transmembrane region" description="Helical" evidence="2">
    <location>
        <begin position="120"/>
        <end position="141"/>
    </location>
</feature>
<dbReference type="InterPro" id="IPR000326">
    <property type="entry name" value="PAP2/HPO"/>
</dbReference>
<feature type="transmembrane region" description="Helical" evidence="2">
    <location>
        <begin position="277"/>
        <end position="297"/>
    </location>
</feature>
<dbReference type="Gene3D" id="1.20.144.10">
    <property type="entry name" value="Phosphatidic acid phosphatase type 2/haloperoxidase"/>
    <property type="match status" value="1"/>
</dbReference>
<dbReference type="PANTHER" id="PTHR14969:SF13">
    <property type="entry name" value="AT30094P"/>
    <property type="match status" value="1"/>
</dbReference>
<sequence>MSAPWQSRQGAGVVKKVCGPDGEGVSGGVSGTPVTYGFRGTPRSWRTPQKATRDNAPVNPHHRLGSALAHDTAGTSGSGNPRRSVGRSPQTPRDERFGDRPGRPGTLPPVPGRLTLFRELVLLSTLALLGVAGFAVLTWQVTAGGAPVRRDGRVLHWFLRTAAAHPGFGTFAHYLCKLGNIQVAVPVLLAAVVVTAWAGRAAGRPLWWLPPGAAALAMTLVPVVVTVVKDAVHRPPPGSAVPDPSGYGYFPSGHTATSAMAFGTAALILLPWAGGRAARLVLAAGTPVLVLAVGFALVWCDYHWPADVLASWCMTVTLLSGVAAAQAVARAAAVRAAAAGISCSSGSPG</sequence>
<evidence type="ECO:0000313" key="4">
    <source>
        <dbReference type="EMBL" id="MBY8879494.1"/>
    </source>
</evidence>
<evidence type="ECO:0000256" key="2">
    <source>
        <dbReference type="SAM" id="Phobius"/>
    </source>
</evidence>
<evidence type="ECO:0000256" key="1">
    <source>
        <dbReference type="SAM" id="MobiDB-lite"/>
    </source>
</evidence>
<dbReference type="Pfam" id="PF01569">
    <property type="entry name" value="PAP2"/>
    <property type="match status" value="1"/>
</dbReference>
<evidence type="ECO:0000313" key="5">
    <source>
        <dbReference type="Proteomes" id="UP000778578"/>
    </source>
</evidence>
<dbReference type="EMBL" id="JAINZZ010000020">
    <property type="protein sequence ID" value="MBY8879494.1"/>
    <property type="molecule type" value="Genomic_DNA"/>
</dbReference>
<dbReference type="SMART" id="SM00014">
    <property type="entry name" value="acidPPc"/>
    <property type="match status" value="1"/>
</dbReference>
<organism evidence="4 5">
    <name type="scientific">Actinacidiphila acidipaludis</name>
    <dbReference type="NCBI Taxonomy" id="2873382"/>
    <lineage>
        <taxon>Bacteria</taxon>
        <taxon>Bacillati</taxon>
        <taxon>Actinomycetota</taxon>
        <taxon>Actinomycetes</taxon>
        <taxon>Kitasatosporales</taxon>
        <taxon>Streptomycetaceae</taxon>
        <taxon>Actinacidiphila</taxon>
    </lineage>
</organism>